<dbReference type="EMBL" id="JBBPEH010000007">
    <property type="protein sequence ID" value="KAK7536110.1"/>
    <property type="molecule type" value="Genomic_DNA"/>
</dbReference>
<protein>
    <submittedName>
        <fullName evidence="1">Uncharacterized protein</fullName>
    </submittedName>
</protein>
<evidence type="ECO:0000313" key="2">
    <source>
        <dbReference type="Proteomes" id="UP001360953"/>
    </source>
</evidence>
<dbReference type="GeneID" id="92028855"/>
<sequence length="277" mass="30716">MGRRCVPCSMHWRPLKNELGKRSKWPRSTEEATLQLHFQCMSACTKGIYLYLSTWSSPAPQLLCRHHTCSLRRVSPDPGESSSPVSLCTTPRRLCVLQAALDRRNLHLPGPRGRPCREEKARRCVTSSWSGGFACALLAAFGHCWKDRGFWGPSSHLKDHRAITCQGRLVCYAPSKCAPLSFLRGSLEVPEGSTISWRRFRVALPVRYPTAPSGDCPSSVHIKAVTTVRVLVEPSWAQVVGSVQTNAQSTLEHSLLSPESELSPRSLIRELSLTVCG</sequence>
<organism evidence="1 2">
    <name type="scientific">Phyllosticta citribraziliensis</name>
    <dbReference type="NCBI Taxonomy" id="989973"/>
    <lineage>
        <taxon>Eukaryota</taxon>
        <taxon>Fungi</taxon>
        <taxon>Dikarya</taxon>
        <taxon>Ascomycota</taxon>
        <taxon>Pezizomycotina</taxon>
        <taxon>Dothideomycetes</taxon>
        <taxon>Dothideomycetes incertae sedis</taxon>
        <taxon>Botryosphaeriales</taxon>
        <taxon>Phyllostictaceae</taxon>
        <taxon>Phyllosticta</taxon>
    </lineage>
</organism>
<comment type="caution">
    <text evidence="1">The sequence shown here is derived from an EMBL/GenBank/DDBJ whole genome shotgun (WGS) entry which is preliminary data.</text>
</comment>
<name>A0ABR1LLN5_9PEZI</name>
<proteinExistence type="predicted"/>
<dbReference type="Proteomes" id="UP001360953">
    <property type="component" value="Unassembled WGS sequence"/>
</dbReference>
<dbReference type="RefSeq" id="XP_066654526.1">
    <property type="nucleotide sequence ID" value="XM_066795949.1"/>
</dbReference>
<accession>A0ABR1LLN5</accession>
<keyword evidence="2" id="KW-1185">Reference proteome</keyword>
<evidence type="ECO:0000313" key="1">
    <source>
        <dbReference type="EMBL" id="KAK7536110.1"/>
    </source>
</evidence>
<gene>
    <name evidence="1" type="ORF">J3D65DRAFT_403875</name>
</gene>
<reference evidence="1 2" key="1">
    <citation type="submission" date="2024-04" db="EMBL/GenBank/DDBJ databases">
        <title>Phyllosticta paracitricarpa is synonymous to the EU quarantine fungus P. citricarpa based on phylogenomic analyses.</title>
        <authorList>
            <consortium name="Lawrence Berkeley National Laboratory"/>
            <person name="Van ingen-buijs V.A."/>
            <person name="Van westerhoven A.C."/>
            <person name="Haridas S."/>
            <person name="Skiadas P."/>
            <person name="Martin F."/>
            <person name="Groenewald J.Z."/>
            <person name="Crous P.W."/>
            <person name="Seidl M.F."/>
        </authorList>
    </citation>
    <scope>NUCLEOTIDE SEQUENCE [LARGE SCALE GENOMIC DNA]</scope>
    <source>
        <strain evidence="1 2">CPC 17464</strain>
    </source>
</reference>